<dbReference type="AlphaFoldDB" id="A0ABD5U971"/>
<evidence type="ECO:0000256" key="1">
    <source>
        <dbReference type="SAM" id="MobiDB-lite"/>
    </source>
</evidence>
<dbReference type="Pfam" id="PF06677">
    <property type="entry name" value="Auto_anti-p27"/>
    <property type="match status" value="1"/>
</dbReference>
<dbReference type="InterPro" id="IPR009563">
    <property type="entry name" value="SSSCA1"/>
</dbReference>
<dbReference type="EMBL" id="JBHSXM010000001">
    <property type="protein sequence ID" value="MFC6837082.1"/>
    <property type="molecule type" value="Genomic_DNA"/>
</dbReference>
<dbReference type="PANTHER" id="PTHR16537:SF1">
    <property type="entry name" value="PROTEIN ZNRD2"/>
    <property type="match status" value="1"/>
</dbReference>
<name>A0ABD5U971_9EURY</name>
<dbReference type="Proteomes" id="UP001596406">
    <property type="component" value="Unassembled WGS sequence"/>
</dbReference>
<evidence type="ECO:0000313" key="2">
    <source>
        <dbReference type="EMBL" id="MFC6837082.1"/>
    </source>
</evidence>
<organism evidence="2 3">
    <name type="scientific">Halomarina ordinaria</name>
    <dbReference type="NCBI Taxonomy" id="3033939"/>
    <lineage>
        <taxon>Archaea</taxon>
        <taxon>Methanobacteriati</taxon>
        <taxon>Methanobacteriota</taxon>
        <taxon>Stenosarchaea group</taxon>
        <taxon>Halobacteria</taxon>
        <taxon>Halobacteriales</taxon>
        <taxon>Natronomonadaceae</taxon>
        <taxon>Halomarina</taxon>
    </lineage>
</organism>
<dbReference type="InterPro" id="IPR051888">
    <property type="entry name" value="UPF0148_domain"/>
</dbReference>
<feature type="region of interest" description="Disordered" evidence="1">
    <location>
        <begin position="1"/>
        <end position="29"/>
    </location>
</feature>
<protein>
    <submittedName>
        <fullName evidence="2">Sjogren's syndrome/scleroderma autoantigen 1 family protein</fullName>
    </submittedName>
</protein>
<feature type="compositionally biased region" description="Low complexity" evidence="1">
    <location>
        <begin position="127"/>
        <end position="146"/>
    </location>
</feature>
<gene>
    <name evidence="2" type="ORF">ACFQHK_11260</name>
</gene>
<sequence>MSDFDKEAEREKLREQFAEDERRRAGTQRMSELLLKGATMTNKHCDTCGDPVFRWQGEAFCPTCSSAQEAQQRATAEQGAEATAPDEGPTPDEATANEVPVETPDPSDDATGTPDAPRPRTERVDGAAAPARPSAEPASDAPDRPAGQYADLAAARESLARTVTRFAREAEDADDLARAREFLGAVGDAADALAAVRRAER</sequence>
<comment type="caution">
    <text evidence="2">The sequence shown here is derived from an EMBL/GenBank/DDBJ whole genome shotgun (WGS) entry which is preliminary data.</text>
</comment>
<proteinExistence type="predicted"/>
<dbReference type="PANTHER" id="PTHR16537">
    <property type="entry name" value="SJOEGREN SYNDROME/SCLERODERMA AUTOANTIGEN 1"/>
    <property type="match status" value="1"/>
</dbReference>
<feature type="compositionally biased region" description="Basic and acidic residues" evidence="1">
    <location>
        <begin position="1"/>
        <end position="24"/>
    </location>
</feature>
<accession>A0ABD5U971</accession>
<feature type="region of interest" description="Disordered" evidence="1">
    <location>
        <begin position="65"/>
        <end position="149"/>
    </location>
</feature>
<dbReference type="RefSeq" id="WP_304448752.1">
    <property type="nucleotide sequence ID" value="NZ_JARRAH010000001.1"/>
</dbReference>
<reference evidence="2 3" key="1">
    <citation type="journal article" date="2019" name="Int. J. Syst. Evol. Microbiol.">
        <title>The Global Catalogue of Microorganisms (GCM) 10K type strain sequencing project: providing services to taxonomists for standard genome sequencing and annotation.</title>
        <authorList>
            <consortium name="The Broad Institute Genomics Platform"/>
            <consortium name="The Broad Institute Genome Sequencing Center for Infectious Disease"/>
            <person name="Wu L."/>
            <person name="Ma J."/>
        </authorList>
    </citation>
    <scope>NUCLEOTIDE SEQUENCE [LARGE SCALE GENOMIC DNA]</scope>
    <source>
        <strain evidence="2 3">PSRA2</strain>
    </source>
</reference>
<evidence type="ECO:0000313" key="3">
    <source>
        <dbReference type="Proteomes" id="UP001596406"/>
    </source>
</evidence>
<keyword evidence="3" id="KW-1185">Reference proteome</keyword>
<feature type="compositionally biased region" description="Low complexity" evidence="1">
    <location>
        <begin position="67"/>
        <end position="83"/>
    </location>
</feature>